<evidence type="ECO:0008006" key="4">
    <source>
        <dbReference type="Google" id="ProtNLM"/>
    </source>
</evidence>
<dbReference type="EMBL" id="BROH01000001">
    <property type="protein sequence ID" value="GKY86791.1"/>
    <property type="molecule type" value="Genomic_DNA"/>
</dbReference>
<evidence type="ECO:0000313" key="2">
    <source>
        <dbReference type="EMBL" id="GKY86791.1"/>
    </source>
</evidence>
<evidence type="ECO:0000256" key="1">
    <source>
        <dbReference type="SAM" id="SignalP"/>
    </source>
</evidence>
<feature type="chain" id="PRO_5045438641" description="Lipid/polyisoprenoid-binding YceI-like domain-containing protein" evidence="1">
    <location>
        <begin position="20"/>
        <end position="154"/>
    </location>
</feature>
<protein>
    <recommendedName>
        <fullName evidence="4">Lipid/polyisoprenoid-binding YceI-like domain-containing protein</fullName>
    </recommendedName>
</protein>
<feature type="signal peptide" evidence="1">
    <location>
        <begin position="1"/>
        <end position="19"/>
    </location>
</feature>
<keyword evidence="3" id="KW-1185">Reference proteome</keyword>
<dbReference type="Proteomes" id="UP001144205">
    <property type="component" value="Unassembled WGS sequence"/>
</dbReference>
<comment type="caution">
    <text evidence="2">The sequence shown here is derived from an EMBL/GenBank/DDBJ whole genome shotgun (WGS) entry which is preliminary data.</text>
</comment>
<sequence>MARLALAAAALLYCSPALAEEGGTLSGTFGADDAALTLWAAQSDFWGSAASGGVSIMAMSETGTLSLGFETSGQTATLPEIAWRLRGDTAGYFADEDSGATVTLTGIGMQGAELHVTGEVSAQLAYSTDFGRTLDMNNTVPVQLAFDVTLAELD</sequence>
<accession>A0ABQ5LPB6</accession>
<gene>
    <name evidence="2" type="ORF">STA1M1_06600</name>
</gene>
<dbReference type="RefSeq" id="WP_281840746.1">
    <property type="nucleotide sequence ID" value="NZ_BROH01000001.1"/>
</dbReference>
<organism evidence="2 3">
    <name type="scientific">Sinisalibacter aestuarii</name>
    <dbReference type="NCBI Taxonomy" id="2949426"/>
    <lineage>
        <taxon>Bacteria</taxon>
        <taxon>Pseudomonadati</taxon>
        <taxon>Pseudomonadota</taxon>
        <taxon>Alphaproteobacteria</taxon>
        <taxon>Rhodobacterales</taxon>
        <taxon>Roseobacteraceae</taxon>
        <taxon>Sinisalibacter</taxon>
    </lineage>
</organism>
<proteinExistence type="predicted"/>
<reference evidence="2" key="1">
    <citation type="journal article" date="2023" name="Int. J. Syst. Evol. Microbiol.">
        <title>Sinisalibacter aestuarii sp. nov., isolated from estuarine sediment of the Arakawa River.</title>
        <authorList>
            <person name="Arafat S.T."/>
            <person name="Hirano S."/>
            <person name="Sato A."/>
            <person name="Takeuchi K."/>
            <person name="Yasuda T."/>
            <person name="Terahara T."/>
            <person name="Hamada M."/>
            <person name="Kobayashi T."/>
        </authorList>
    </citation>
    <scope>NUCLEOTIDE SEQUENCE</scope>
    <source>
        <strain evidence="2">B-399</strain>
    </source>
</reference>
<evidence type="ECO:0000313" key="3">
    <source>
        <dbReference type="Proteomes" id="UP001144205"/>
    </source>
</evidence>
<name>A0ABQ5LPB6_9RHOB</name>
<keyword evidence="1" id="KW-0732">Signal</keyword>